<organism evidence="2 3">
    <name type="scientific">Undibacterium pigrum</name>
    <dbReference type="NCBI Taxonomy" id="401470"/>
    <lineage>
        <taxon>Bacteria</taxon>
        <taxon>Pseudomonadati</taxon>
        <taxon>Pseudomonadota</taxon>
        <taxon>Betaproteobacteria</taxon>
        <taxon>Burkholderiales</taxon>
        <taxon>Oxalobacteraceae</taxon>
        <taxon>Undibacterium</taxon>
    </lineage>
</organism>
<dbReference type="InterPro" id="IPR008620">
    <property type="entry name" value="FixH"/>
</dbReference>
<dbReference type="EMBL" id="QJKB01000001">
    <property type="protein sequence ID" value="PXX46597.1"/>
    <property type="molecule type" value="Genomic_DNA"/>
</dbReference>
<dbReference type="RefSeq" id="WP_110253064.1">
    <property type="nucleotide sequence ID" value="NZ_QJKB01000001.1"/>
</dbReference>
<gene>
    <name evidence="2" type="ORF">DFR42_101169</name>
</gene>
<keyword evidence="1" id="KW-1133">Transmembrane helix</keyword>
<dbReference type="OrthoDB" id="5295180at2"/>
<feature type="transmembrane region" description="Helical" evidence="1">
    <location>
        <begin position="20"/>
        <end position="40"/>
    </location>
</feature>
<keyword evidence="1" id="KW-0812">Transmembrane</keyword>
<evidence type="ECO:0000256" key="1">
    <source>
        <dbReference type="SAM" id="Phobius"/>
    </source>
</evidence>
<protein>
    <recommendedName>
        <fullName evidence="4">Nitrogen fixation protein FixH</fullName>
    </recommendedName>
</protein>
<evidence type="ECO:0000313" key="2">
    <source>
        <dbReference type="EMBL" id="PXX46597.1"/>
    </source>
</evidence>
<keyword evidence="3" id="KW-1185">Reference proteome</keyword>
<proteinExistence type="predicted"/>
<sequence length="181" mass="20068">MEASLMPPKSRRDTWYKEPWLLLVAGGPAFVVCASIYTGYVAMRGADKVVAEDYYKQGLMINKDIQRDAKARELQLNAYLNADFARGKILLQLSGKGNLPDNIQLSLANAATGGNSVSEVIRRLPLKQIGPGQYEGELKLLPHAGEDAVRLFHIKLETTDWRLTGDWFDPGQKPVQLNAAK</sequence>
<dbReference type="Proteomes" id="UP000247792">
    <property type="component" value="Unassembled WGS sequence"/>
</dbReference>
<dbReference type="Pfam" id="PF05751">
    <property type="entry name" value="FixH"/>
    <property type="match status" value="1"/>
</dbReference>
<comment type="caution">
    <text evidence="2">The sequence shown here is derived from an EMBL/GenBank/DDBJ whole genome shotgun (WGS) entry which is preliminary data.</text>
</comment>
<evidence type="ECO:0008006" key="4">
    <source>
        <dbReference type="Google" id="ProtNLM"/>
    </source>
</evidence>
<reference evidence="2 3" key="1">
    <citation type="submission" date="2018-05" db="EMBL/GenBank/DDBJ databases">
        <title>Genomic Encyclopedia of Type Strains, Phase IV (KMG-IV): sequencing the most valuable type-strain genomes for metagenomic binning, comparative biology and taxonomic classification.</title>
        <authorList>
            <person name="Goeker M."/>
        </authorList>
    </citation>
    <scope>NUCLEOTIDE SEQUENCE [LARGE SCALE GENOMIC DNA]</scope>
    <source>
        <strain evidence="2 3">DSM 19792</strain>
    </source>
</reference>
<accession>A0A318JDL6</accession>
<evidence type="ECO:0000313" key="3">
    <source>
        <dbReference type="Proteomes" id="UP000247792"/>
    </source>
</evidence>
<name>A0A318JDL6_9BURK</name>
<dbReference type="AlphaFoldDB" id="A0A318JDL6"/>
<keyword evidence="1" id="KW-0472">Membrane</keyword>